<protein>
    <submittedName>
        <fullName evidence="2">Jg18754 protein</fullName>
    </submittedName>
</protein>
<reference evidence="2" key="1">
    <citation type="submission" date="2022-03" db="EMBL/GenBank/DDBJ databases">
        <authorList>
            <person name="Lindestad O."/>
        </authorList>
    </citation>
    <scope>NUCLEOTIDE SEQUENCE</scope>
</reference>
<organism evidence="2 3">
    <name type="scientific">Pararge aegeria aegeria</name>
    <dbReference type="NCBI Taxonomy" id="348720"/>
    <lineage>
        <taxon>Eukaryota</taxon>
        <taxon>Metazoa</taxon>
        <taxon>Ecdysozoa</taxon>
        <taxon>Arthropoda</taxon>
        <taxon>Hexapoda</taxon>
        <taxon>Insecta</taxon>
        <taxon>Pterygota</taxon>
        <taxon>Neoptera</taxon>
        <taxon>Endopterygota</taxon>
        <taxon>Lepidoptera</taxon>
        <taxon>Glossata</taxon>
        <taxon>Ditrysia</taxon>
        <taxon>Papilionoidea</taxon>
        <taxon>Nymphalidae</taxon>
        <taxon>Satyrinae</taxon>
        <taxon>Satyrini</taxon>
        <taxon>Parargina</taxon>
        <taxon>Pararge</taxon>
    </lineage>
</organism>
<comment type="caution">
    <text evidence="2">The sequence shown here is derived from an EMBL/GenBank/DDBJ whole genome shotgun (WGS) entry which is preliminary data.</text>
</comment>
<dbReference type="Proteomes" id="UP000838756">
    <property type="component" value="Unassembled WGS sequence"/>
</dbReference>
<feature type="non-terminal residue" evidence="2">
    <location>
        <position position="35"/>
    </location>
</feature>
<evidence type="ECO:0000256" key="1">
    <source>
        <dbReference type="SAM" id="MobiDB-lite"/>
    </source>
</evidence>
<dbReference type="AlphaFoldDB" id="A0A8S4RCQ6"/>
<gene>
    <name evidence="2" type="primary">jg18754</name>
    <name evidence="2" type="ORF">PAEG_LOCUS11439</name>
</gene>
<evidence type="ECO:0000313" key="3">
    <source>
        <dbReference type="Proteomes" id="UP000838756"/>
    </source>
</evidence>
<dbReference type="EMBL" id="CAKXAJ010024967">
    <property type="protein sequence ID" value="CAH2233468.1"/>
    <property type="molecule type" value="Genomic_DNA"/>
</dbReference>
<feature type="compositionally biased region" description="Polar residues" evidence="1">
    <location>
        <begin position="1"/>
        <end position="11"/>
    </location>
</feature>
<proteinExistence type="predicted"/>
<sequence length="35" mass="3883">MTSTPSYNNDKVVQGEVEYPVTDPASGAFFQPDYK</sequence>
<evidence type="ECO:0000313" key="2">
    <source>
        <dbReference type="EMBL" id="CAH2233468.1"/>
    </source>
</evidence>
<accession>A0A8S4RCQ6</accession>
<keyword evidence="3" id="KW-1185">Reference proteome</keyword>
<feature type="region of interest" description="Disordered" evidence="1">
    <location>
        <begin position="1"/>
        <end position="25"/>
    </location>
</feature>
<name>A0A8S4RCQ6_9NEOP</name>
<dbReference type="OrthoDB" id="302453at2759"/>